<gene>
    <name evidence="1" type="ORF">H8717_06950</name>
</gene>
<organism evidence="1 2">
    <name type="scientific">Yanshouia hominis</name>
    <dbReference type="NCBI Taxonomy" id="2763673"/>
    <lineage>
        <taxon>Bacteria</taxon>
        <taxon>Bacillati</taxon>
        <taxon>Bacillota</taxon>
        <taxon>Clostridia</taxon>
        <taxon>Eubacteriales</taxon>
        <taxon>Oscillospiraceae</taxon>
        <taxon>Yanshouia</taxon>
    </lineage>
</organism>
<protein>
    <submittedName>
        <fullName evidence="1">Uncharacterized protein</fullName>
    </submittedName>
</protein>
<evidence type="ECO:0000313" key="2">
    <source>
        <dbReference type="Proteomes" id="UP000658131"/>
    </source>
</evidence>
<dbReference type="RefSeq" id="WP_262399694.1">
    <property type="nucleotide sequence ID" value="NZ_JACRTB010000009.1"/>
</dbReference>
<sequence length="188" mass="20898">MFDHYNDDDVKIAPEDLSKLFDRGNPVADDNIDLFLRQRSNGNTARARKLGAQYVSDLIDSVWTRAPEDVDPADFELQLKLLFAYVVHRIIEDYSPNHIVANAALGSFYEHLEEADPAVYEEINDSAAFSLYLYLHRSGKETAAEIGKTFAGLCKAGEGSDCNMIGECGYARFLGGCAQRMLSAGYLE</sequence>
<dbReference type="EMBL" id="JACRTB010000009">
    <property type="protein sequence ID" value="MBC8576143.1"/>
    <property type="molecule type" value="Genomic_DNA"/>
</dbReference>
<keyword evidence="2" id="KW-1185">Reference proteome</keyword>
<dbReference type="Proteomes" id="UP000658131">
    <property type="component" value="Unassembled WGS sequence"/>
</dbReference>
<comment type="caution">
    <text evidence="1">The sequence shown here is derived from an EMBL/GenBank/DDBJ whole genome shotgun (WGS) entry which is preliminary data.</text>
</comment>
<evidence type="ECO:0000313" key="1">
    <source>
        <dbReference type="EMBL" id="MBC8576143.1"/>
    </source>
</evidence>
<name>A0ABR7NIA4_9FIRM</name>
<accession>A0ABR7NIA4</accession>
<proteinExistence type="predicted"/>
<reference evidence="1 2" key="1">
    <citation type="submission" date="2020-08" db="EMBL/GenBank/DDBJ databases">
        <title>Genome public.</title>
        <authorList>
            <person name="Liu C."/>
            <person name="Sun Q."/>
        </authorList>
    </citation>
    <scope>NUCLEOTIDE SEQUENCE [LARGE SCALE GENOMIC DNA]</scope>
    <source>
        <strain evidence="1 2">BX1</strain>
    </source>
</reference>